<dbReference type="OrthoDB" id="382863at2759"/>
<accession>A0A7J7KRR6</accession>
<organism evidence="1 2">
    <name type="scientific">Bugula neritina</name>
    <name type="common">Brown bryozoan</name>
    <name type="synonym">Sertularia neritina</name>
    <dbReference type="NCBI Taxonomy" id="10212"/>
    <lineage>
        <taxon>Eukaryota</taxon>
        <taxon>Metazoa</taxon>
        <taxon>Spiralia</taxon>
        <taxon>Lophotrochozoa</taxon>
        <taxon>Bryozoa</taxon>
        <taxon>Gymnolaemata</taxon>
        <taxon>Cheilostomatida</taxon>
        <taxon>Flustrina</taxon>
        <taxon>Buguloidea</taxon>
        <taxon>Bugulidae</taxon>
        <taxon>Bugula</taxon>
    </lineage>
</organism>
<dbReference type="PANTHER" id="PTHR37404">
    <property type="entry name" value="HCG1796489"/>
    <property type="match status" value="1"/>
</dbReference>
<name>A0A7J7KRR6_BUGNE</name>
<dbReference type="EMBL" id="VXIV02000094">
    <property type="protein sequence ID" value="KAF6040896.1"/>
    <property type="molecule type" value="Genomic_DNA"/>
</dbReference>
<comment type="caution">
    <text evidence="1">The sequence shown here is derived from an EMBL/GenBank/DDBJ whole genome shotgun (WGS) entry which is preliminary data.</text>
</comment>
<dbReference type="AlphaFoldDB" id="A0A7J7KRR6"/>
<gene>
    <name evidence="1" type="ORF">EB796_000797</name>
</gene>
<protein>
    <submittedName>
        <fullName evidence="1">Uncharacterized protein</fullName>
    </submittedName>
</protein>
<sequence length="90" mass="10171">MVDSMQFKHRTKYIPRLPNAMVPVPHGGLKSEKTDRYQNPMDVKRAKDVYIPVDTPFVLPAPGAKSAYMCAPQMYKTEYQNVGGKQIVTV</sequence>
<dbReference type="InterPro" id="IPR053347">
    <property type="entry name" value="Axonemal_MT_stabilizer"/>
</dbReference>
<proteinExistence type="predicted"/>
<reference evidence="1" key="1">
    <citation type="submission" date="2020-06" db="EMBL/GenBank/DDBJ databases">
        <title>Draft genome of Bugula neritina, a colonial animal packing powerful symbionts and potential medicines.</title>
        <authorList>
            <person name="Rayko M."/>
        </authorList>
    </citation>
    <scope>NUCLEOTIDE SEQUENCE [LARGE SCALE GENOMIC DNA]</scope>
    <source>
        <strain evidence="1">Kwan_BN1</strain>
    </source>
</reference>
<dbReference type="Proteomes" id="UP000593567">
    <property type="component" value="Unassembled WGS sequence"/>
</dbReference>
<evidence type="ECO:0000313" key="1">
    <source>
        <dbReference type="EMBL" id="KAF6040896.1"/>
    </source>
</evidence>
<keyword evidence="2" id="KW-1185">Reference proteome</keyword>
<dbReference type="PANTHER" id="PTHR37404:SF1">
    <property type="entry name" value="HCG1796489"/>
    <property type="match status" value="1"/>
</dbReference>
<evidence type="ECO:0000313" key="2">
    <source>
        <dbReference type="Proteomes" id="UP000593567"/>
    </source>
</evidence>